<dbReference type="KEGG" id="mmor:MMOR_32240"/>
<evidence type="ECO:0000259" key="2">
    <source>
        <dbReference type="Pfam" id="PF05305"/>
    </source>
</evidence>
<proteinExistence type="predicted"/>
<sequence length="112" mass="12211">MKRLMGVGISIAAAALLSAAPAQADVDTDFTNLLHTYGIYGQKDYNAWIAKIACKRLHNGLDKDATMSAKFIHDQLVLDSTTEQAWQFLGAALRMYCPDQLPILDQAAAAQQ</sequence>
<evidence type="ECO:0000313" key="3">
    <source>
        <dbReference type="EMBL" id="BBX02288.1"/>
    </source>
</evidence>
<protein>
    <recommendedName>
        <fullName evidence="2">DUF732 domain-containing protein</fullName>
    </recommendedName>
</protein>
<dbReference type="AlphaFoldDB" id="A0AAD1HDZ3"/>
<feature type="domain" description="DUF732" evidence="2">
    <location>
        <begin position="27"/>
        <end position="99"/>
    </location>
</feature>
<keyword evidence="1" id="KW-0732">Signal</keyword>
<dbReference type="EMBL" id="AP022560">
    <property type="protein sequence ID" value="BBX02288.1"/>
    <property type="molecule type" value="Genomic_DNA"/>
</dbReference>
<feature type="chain" id="PRO_5041951731" description="DUF732 domain-containing protein" evidence="1">
    <location>
        <begin position="25"/>
        <end position="112"/>
    </location>
</feature>
<dbReference type="Pfam" id="PF05305">
    <property type="entry name" value="DUF732"/>
    <property type="match status" value="1"/>
</dbReference>
<reference evidence="3 4" key="1">
    <citation type="journal article" date="2019" name="Emerg. Microbes Infect.">
        <title>Comprehensive subspecies identification of 175 nontuberculous mycobacteria species based on 7547 genomic profiles.</title>
        <authorList>
            <person name="Matsumoto Y."/>
            <person name="Kinjo T."/>
            <person name="Motooka D."/>
            <person name="Nabeya D."/>
            <person name="Jung N."/>
            <person name="Uechi K."/>
            <person name="Horii T."/>
            <person name="Iida T."/>
            <person name="Fujita J."/>
            <person name="Nakamura S."/>
        </authorList>
    </citation>
    <scope>NUCLEOTIDE SEQUENCE [LARGE SCALE GENOMIC DNA]</scope>
    <source>
        <strain evidence="3 4">JCM 6375</strain>
    </source>
</reference>
<evidence type="ECO:0000256" key="1">
    <source>
        <dbReference type="SAM" id="SignalP"/>
    </source>
</evidence>
<gene>
    <name evidence="3" type="ORF">MMOR_32240</name>
</gene>
<dbReference type="Proteomes" id="UP000466681">
    <property type="component" value="Chromosome"/>
</dbReference>
<organism evidence="3 4">
    <name type="scientific">Mycolicibacterium moriokaense</name>
    <dbReference type="NCBI Taxonomy" id="39691"/>
    <lineage>
        <taxon>Bacteria</taxon>
        <taxon>Bacillati</taxon>
        <taxon>Actinomycetota</taxon>
        <taxon>Actinomycetes</taxon>
        <taxon>Mycobacteriales</taxon>
        <taxon>Mycobacteriaceae</taxon>
        <taxon>Mycolicibacterium</taxon>
    </lineage>
</organism>
<dbReference type="RefSeq" id="WP_110810357.1">
    <property type="nucleotide sequence ID" value="NZ_AP022560.1"/>
</dbReference>
<accession>A0AAD1HDZ3</accession>
<dbReference type="InterPro" id="IPR007969">
    <property type="entry name" value="DUF732"/>
</dbReference>
<name>A0AAD1HDZ3_9MYCO</name>
<feature type="signal peptide" evidence="1">
    <location>
        <begin position="1"/>
        <end position="24"/>
    </location>
</feature>
<keyword evidence="4" id="KW-1185">Reference proteome</keyword>
<evidence type="ECO:0000313" key="4">
    <source>
        <dbReference type="Proteomes" id="UP000466681"/>
    </source>
</evidence>